<evidence type="ECO:0000313" key="2">
    <source>
        <dbReference type="RefSeq" id="XP_018816218.1"/>
    </source>
</evidence>
<dbReference type="PANTHER" id="PTHR47723">
    <property type="entry name" value="OS05G0353850 PROTEIN"/>
    <property type="match status" value="1"/>
</dbReference>
<dbReference type="InterPro" id="IPR044730">
    <property type="entry name" value="RNase_H-like_dom_plant"/>
</dbReference>
<protein>
    <submittedName>
        <fullName evidence="2">Uncharacterized protein LOC108987698</fullName>
    </submittedName>
</protein>
<dbReference type="InterPro" id="IPR053151">
    <property type="entry name" value="RNase_H-like"/>
</dbReference>
<dbReference type="Pfam" id="PF13456">
    <property type="entry name" value="RVT_3"/>
    <property type="match status" value="1"/>
</dbReference>
<dbReference type="RefSeq" id="XP_018816218.1">
    <property type="nucleotide sequence ID" value="XM_018960673.1"/>
</dbReference>
<dbReference type="Proteomes" id="UP000235220">
    <property type="component" value="Chromosome 6"/>
</dbReference>
<evidence type="ECO:0000313" key="1">
    <source>
        <dbReference type="Proteomes" id="UP000235220"/>
    </source>
</evidence>
<dbReference type="InterPro" id="IPR036397">
    <property type="entry name" value="RNaseH_sf"/>
</dbReference>
<proteinExistence type="predicted"/>
<dbReference type="GO" id="GO:0003676">
    <property type="term" value="F:nucleic acid binding"/>
    <property type="evidence" value="ECO:0007669"/>
    <property type="project" value="InterPro"/>
</dbReference>
<dbReference type="Pfam" id="PF13966">
    <property type="entry name" value="zf-RVT"/>
    <property type="match status" value="1"/>
</dbReference>
<dbReference type="Gramene" id="Jr06_04890_p1">
    <property type="protein sequence ID" value="cds.Jr06_04890_p1"/>
    <property type="gene ID" value="Jr06_04890"/>
</dbReference>
<dbReference type="InterPro" id="IPR026960">
    <property type="entry name" value="RVT-Znf"/>
</dbReference>
<accession>A0A2I4EA02</accession>
<dbReference type="InterPro" id="IPR002156">
    <property type="entry name" value="RNaseH_domain"/>
</dbReference>
<dbReference type="AlphaFoldDB" id="A0A2I4EA02"/>
<dbReference type="OrthoDB" id="1906820at2759"/>
<sequence>MFEAGLGNNPIYAWRGIWEAKKWLKVGCKWRIGDGKFVKIWKDHWIPGQETLCTESEELREDETVDQLLNCQTRWWDVEKVSALFNPKIAEDILRIVKKIGSFNVKSAYNLFRDRSNDKSGECSSFSRHETLWKYVWKMPLPNKIKVFTWRACKEGLSTKLNLKKRRVKTKGSCCFCKKVMEDTSHALFICPDIRDYRKNYVPIVQTLDNKMRNKIVVERNCFYPKQAIDYALTVQSLFKGAKGFQNWKVKELYYWKPHVVGFLKLNVNGAMFFNRHKAGIGAVLRDDKGDVGLVWIRKGLQICANMRTQRLILESDSLLTVNEREASFSLLGNLVREVKKLKALLEVCLVQHVDRAGNEVAHKLARNA</sequence>
<name>A0A2I4EA02_JUGRE</name>
<dbReference type="SUPFAM" id="SSF53098">
    <property type="entry name" value="Ribonuclease H-like"/>
    <property type="match status" value="1"/>
</dbReference>
<organism evidence="1 2">
    <name type="scientific">Juglans regia</name>
    <name type="common">English walnut</name>
    <dbReference type="NCBI Taxonomy" id="51240"/>
    <lineage>
        <taxon>Eukaryota</taxon>
        <taxon>Viridiplantae</taxon>
        <taxon>Streptophyta</taxon>
        <taxon>Embryophyta</taxon>
        <taxon>Tracheophyta</taxon>
        <taxon>Spermatophyta</taxon>
        <taxon>Magnoliopsida</taxon>
        <taxon>eudicotyledons</taxon>
        <taxon>Gunneridae</taxon>
        <taxon>Pentapetalae</taxon>
        <taxon>rosids</taxon>
        <taxon>fabids</taxon>
        <taxon>Fagales</taxon>
        <taxon>Juglandaceae</taxon>
        <taxon>Juglans</taxon>
    </lineage>
</organism>
<dbReference type="Gene3D" id="3.30.420.10">
    <property type="entry name" value="Ribonuclease H-like superfamily/Ribonuclease H"/>
    <property type="match status" value="1"/>
</dbReference>
<dbReference type="InterPro" id="IPR012337">
    <property type="entry name" value="RNaseH-like_sf"/>
</dbReference>
<dbReference type="GeneID" id="108987698"/>
<gene>
    <name evidence="2" type="primary">LOC108987698</name>
</gene>
<dbReference type="KEGG" id="jre:108987698"/>
<dbReference type="CDD" id="cd06222">
    <property type="entry name" value="RNase_H_like"/>
    <property type="match status" value="1"/>
</dbReference>
<dbReference type="GO" id="GO:0004523">
    <property type="term" value="F:RNA-DNA hybrid ribonuclease activity"/>
    <property type="evidence" value="ECO:0007669"/>
    <property type="project" value="InterPro"/>
</dbReference>
<keyword evidence="1" id="KW-1185">Reference proteome</keyword>
<dbReference type="PANTHER" id="PTHR47723:SF19">
    <property type="entry name" value="POLYNUCLEOTIDYL TRANSFERASE, RIBONUCLEASE H-LIKE SUPERFAMILY PROTEIN"/>
    <property type="match status" value="1"/>
</dbReference>
<reference evidence="2" key="1">
    <citation type="submission" date="2025-08" db="UniProtKB">
        <authorList>
            <consortium name="RefSeq"/>
        </authorList>
    </citation>
    <scope>IDENTIFICATION</scope>
    <source>
        <tissue evidence="2">Leaves</tissue>
    </source>
</reference>